<dbReference type="PIRSF" id="PIRSF025737">
    <property type="entry name" value="Cyco1"/>
    <property type="match status" value="1"/>
</dbReference>
<organism evidence="10 11">
    <name type="scientific">Methanolobus mangrovi</name>
    <dbReference type="NCBI Taxonomy" id="3072977"/>
    <lineage>
        <taxon>Archaea</taxon>
        <taxon>Methanobacteriati</taxon>
        <taxon>Methanobacteriota</taxon>
        <taxon>Stenosarchaea group</taxon>
        <taxon>Methanomicrobia</taxon>
        <taxon>Methanosarcinales</taxon>
        <taxon>Methanosarcinaceae</taxon>
        <taxon>Methanolobus</taxon>
    </lineage>
</organism>
<evidence type="ECO:0000256" key="4">
    <source>
        <dbReference type="ARBA" id="ARBA00022692"/>
    </source>
</evidence>
<feature type="transmembrane region" description="Helical" evidence="9">
    <location>
        <begin position="6"/>
        <end position="23"/>
    </location>
</feature>
<evidence type="ECO:0000256" key="2">
    <source>
        <dbReference type="ARBA" id="ARBA00022475"/>
    </source>
</evidence>
<sequence length="272" mass="30486">MIENILWIAVVFMLLGSIIPKNMKTRRLLSATGWGFFSIHWFYQPIHYIEIGDYFNVALVITVGAVCLIIAHTMVKEYHNNENIPRPDITSMATSATALGSLFYFPFAQMDVLNVWIIGQVTDNVLWMLHSFGVPAKMVAWNKIALEGYQVEIILACTAIESIALFIGLIVSVNAPFKKLAAAFMVSVPVIYILNLIRDAFVIAAYGYQWFGPSSFDIAHNTIAKIGSGIALFVVAYAVMRILPELIDLIEGIWLLVTRFVQKLFYKVVGNQ</sequence>
<feature type="transmembrane region" description="Helical" evidence="9">
    <location>
        <begin position="180"/>
        <end position="206"/>
    </location>
</feature>
<evidence type="ECO:0000256" key="9">
    <source>
        <dbReference type="SAM" id="Phobius"/>
    </source>
</evidence>
<dbReference type="GO" id="GO:0006508">
    <property type="term" value="P:proteolysis"/>
    <property type="evidence" value="ECO:0007669"/>
    <property type="project" value="UniProtKB-KW"/>
</dbReference>
<dbReference type="EC" id="3.4.22.-" evidence="10"/>
<dbReference type="InterPro" id="IPR026392">
    <property type="entry name" value="Exo/Archaeosortase_dom"/>
</dbReference>
<dbReference type="Proteomes" id="UP001183006">
    <property type="component" value="Chromosome"/>
</dbReference>
<evidence type="ECO:0000313" key="10">
    <source>
        <dbReference type="EMBL" id="WMW22141.1"/>
    </source>
</evidence>
<feature type="transmembrane region" description="Helical" evidence="9">
    <location>
        <begin position="218"/>
        <end position="240"/>
    </location>
</feature>
<feature type="active site" description="Acyl-thioester intermediate" evidence="8">
    <location>
        <position position="157"/>
    </location>
</feature>
<evidence type="ECO:0000256" key="5">
    <source>
        <dbReference type="ARBA" id="ARBA00022801"/>
    </source>
</evidence>
<protein>
    <submittedName>
        <fullName evidence="10">Archaeosortase A</fullName>
        <ecNumber evidence="10">3.4.22.-</ecNumber>
    </submittedName>
</protein>
<gene>
    <name evidence="10" type="primary">artA</name>
    <name evidence="10" type="ORF">RE476_12340</name>
</gene>
<dbReference type="AlphaFoldDB" id="A0AA51YGJ9"/>
<dbReference type="Pfam" id="PF09721">
    <property type="entry name" value="Exosortase_EpsH"/>
    <property type="match status" value="1"/>
</dbReference>
<name>A0AA51YGJ9_9EURY</name>
<evidence type="ECO:0000256" key="3">
    <source>
        <dbReference type="ARBA" id="ARBA00022670"/>
    </source>
</evidence>
<evidence type="ECO:0000256" key="8">
    <source>
        <dbReference type="PIRSR" id="PIRSR025737-1"/>
    </source>
</evidence>
<dbReference type="KEGG" id="mmav:RE476_12340"/>
<comment type="subcellular location">
    <subcellularLocation>
        <location evidence="1">Cell membrane</location>
        <topology evidence="1">Multi-pass membrane protein</topology>
    </subcellularLocation>
</comment>
<reference evidence="10" key="1">
    <citation type="submission" date="2023-08" db="EMBL/GenBank/DDBJ databases">
        <title>Methanolobus mangrovi sp. nov. and Methanolobus sediminis sp. nov, two novel methylotrophic methanogens isolated from mangrove sediments in China.</title>
        <authorList>
            <person name="Zhou J."/>
        </authorList>
    </citation>
    <scope>NUCLEOTIDE SEQUENCE</scope>
    <source>
        <strain evidence="10">FTZ2</strain>
    </source>
</reference>
<dbReference type="GO" id="GO:0005886">
    <property type="term" value="C:plasma membrane"/>
    <property type="evidence" value="ECO:0007669"/>
    <property type="project" value="UniProtKB-SubCell"/>
</dbReference>
<keyword evidence="7 9" id="KW-0472">Membrane</keyword>
<keyword evidence="11" id="KW-1185">Reference proteome</keyword>
<dbReference type="InterPro" id="IPR014522">
    <property type="entry name" value="ArtA"/>
</dbReference>
<dbReference type="EMBL" id="CP133594">
    <property type="protein sequence ID" value="WMW22141.1"/>
    <property type="molecule type" value="Genomic_DNA"/>
</dbReference>
<keyword evidence="3" id="KW-0645">Protease</keyword>
<feature type="transmembrane region" description="Helical" evidence="9">
    <location>
        <begin position="28"/>
        <end position="48"/>
    </location>
</feature>
<dbReference type="RefSeq" id="WP_309307935.1">
    <property type="nucleotide sequence ID" value="NZ_CP133594.1"/>
</dbReference>
<feature type="transmembrane region" description="Helical" evidence="9">
    <location>
        <begin position="153"/>
        <end position="173"/>
    </location>
</feature>
<evidence type="ECO:0000256" key="1">
    <source>
        <dbReference type="ARBA" id="ARBA00004651"/>
    </source>
</evidence>
<dbReference type="NCBIfam" id="TIGR04125">
    <property type="entry name" value="exosort_PGF_TRM"/>
    <property type="match status" value="1"/>
</dbReference>
<keyword evidence="6 9" id="KW-1133">Transmembrane helix</keyword>
<keyword evidence="4 9" id="KW-0812">Transmembrane</keyword>
<evidence type="ECO:0000256" key="6">
    <source>
        <dbReference type="ARBA" id="ARBA00022989"/>
    </source>
</evidence>
<accession>A0AA51YGJ9</accession>
<dbReference type="GeneID" id="84230943"/>
<keyword evidence="5 10" id="KW-0378">Hydrolase</keyword>
<dbReference type="GO" id="GO:0008233">
    <property type="term" value="F:peptidase activity"/>
    <property type="evidence" value="ECO:0007669"/>
    <property type="project" value="UniProtKB-KW"/>
</dbReference>
<evidence type="ECO:0000313" key="11">
    <source>
        <dbReference type="Proteomes" id="UP001183006"/>
    </source>
</evidence>
<feature type="transmembrane region" description="Helical" evidence="9">
    <location>
        <begin position="54"/>
        <end position="75"/>
    </location>
</feature>
<evidence type="ECO:0000256" key="7">
    <source>
        <dbReference type="ARBA" id="ARBA00023136"/>
    </source>
</evidence>
<feature type="active site" description="Proton donor" evidence="8">
    <location>
        <position position="198"/>
    </location>
</feature>
<dbReference type="NCBIfam" id="TIGR04178">
    <property type="entry name" value="exo_archaeo"/>
    <property type="match status" value="1"/>
</dbReference>
<keyword evidence="2" id="KW-1003">Cell membrane</keyword>
<feature type="transmembrane region" description="Helical" evidence="9">
    <location>
        <begin position="96"/>
        <end position="119"/>
    </location>
</feature>
<dbReference type="InterPro" id="IPR019127">
    <property type="entry name" value="Exosortase"/>
</dbReference>
<proteinExistence type="predicted"/>